<gene>
    <name evidence="1" type="ORF">FDZ14_34025</name>
</gene>
<protein>
    <submittedName>
        <fullName evidence="1">Uncharacterized protein</fullName>
    </submittedName>
</protein>
<sequence length="160" mass="19046">MYSWRVTKYNPLKRDNNGYFLNDEWTCFSEVGINVEMDEYLKVEKKYINAVITFMNEMNINKLYIKGLEQWSEDIEAQNATEFISKLWIGQWISIQEVKKLVKLTLRNAVWCKLELGNQFFVHFGYDYYMYIGTSQKCFNALEKVVLTGLHVEMVDSPYL</sequence>
<proteinExistence type="predicted"/>
<name>A0A6M6ECB5_PRIMG</name>
<evidence type="ECO:0000313" key="1">
    <source>
        <dbReference type="EMBL" id="QJX81125.1"/>
    </source>
</evidence>
<reference evidence="1 2" key="1">
    <citation type="submission" date="2019-10" db="EMBL/GenBank/DDBJ databases">
        <title>Complete genome sequences for adaption low water activity.</title>
        <authorList>
            <person name="Zhao L."/>
            <person name="Zhong J."/>
        </authorList>
    </citation>
    <scope>NUCLEOTIDE SEQUENCE [LARGE SCALE GENOMIC DNA]</scope>
    <source>
        <strain evidence="1 2">FDU301</strain>
        <plasmid evidence="2">pfdu301b</plasmid>
    </source>
</reference>
<evidence type="ECO:0000313" key="2">
    <source>
        <dbReference type="Proteomes" id="UP000501076"/>
    </source>
</evidence>
<dbReference type="RefSeq" id="WP_171779118.1">
    <property type="nucleotide sequence ID" value="NZ_CP045274.1"/>
</dbReference>
<organism evidence="1 2">
    <name type="scientific">Priestia megaterium</name>
    <name type="common">Bacillus megaterium</name>
    <dbReference type="NCBI Taxonomy" id="1404"/>
    <lineage>
        <taxon>Bacteria</taxon>
        <taxon>Bacillati</taxon>
        <taxon>Bacillota</taxon>
        <taxon>Bacilli</taxon>
        <taxon>Bacillales</taxon>
        <taxon>Bacillaceae</taxon>
        <taxon>Priestia</taxon>
    </lineage>
</organism>
<dbReference type="AlphaFoldDB" id="A0A6M6ECB5"/>
<dbReference type="EMBL" id="CP045274">
    <property type="protein sequence ID" value="QJX81125.1"/>
    <property type="molecule type" value="Genomic_DNA"/>
</dbReference>
<keyword evidence="1" id="KW-0614">Plasmid</keyword>
<geneLocation type="plasmid" evidence="2">
    <name>pfdu301b</name>
</geneLocation>
<dbReference type="Proteomes" id="UP000501076">
    <property type="component" value="Plasmid pFDU301B"/>
</dbReference>
<accession>A0A6M6ECB5</accession>